<organism evidence="1 2">
    <name type="scientific">Marivirga sericea</name>
    <dbReference type="NCBI Taxonomy" id="1028"/>
    <lineage>
        <taxon>Bacteria</taxon>
        <taxon>Pseudomonadati</taxon>
        <taxon>Bacteroidota</taxon>
        <taxon>Cytophagia</taxon>
        <taxon>Cytophagales</taxon>
        <taxon>Marivirgaceae</taxon>
        <taxon>Marivirga</taxon>
    </lineage>
</organism>
<dbReference type="AlphaFoldDB" id="A0A1X7KMN2"/>
<name>A0A1X7KMN2_9BACT</name>
<dbReference type="RefSeq" id="WP_085518057.1">
    <property type="nucleotide sequence ID" value="NZ_FXAW01000006.1"/>
</dbReference>
<reference evidence="2" key="1">
    <citation type="submission" date="2017-04" db="EMBL/GenBank/DDBJ databases">
        <authorList>
            <person name="Varghese N."/>
            <person name="Submissions S."/>
        </authorList>
    </citation>
    <scope>NUCLEOTIDE SEQUENCE [LARGE SCALE GENOMIC DNA]</scope>
    <source>
        <strain evidence="2">DSM 4125</strain>
    </source>
</reference>
<dbReference type="EMBL" id="FXAW01000006">
    <property type="protein sequence ID" value="SMG42455.1"/>
    <property type="molecule type" value="Genomic_DNA"/>
</dbReference>
<gene>
    <name evidence="1" type="ORF">SAMN05661096_02897</name>
</gene>
<dbReference type="SUPFAM" id="SSF52788">
    <property type="entry name" value="Phosphotyrosine protein phosphatases I"/>
    <property type="match status" value="1"/>
</dbReference>
<protein>
    <submittedName>
        <fullName evidence="1">Arsenate reductase</fullName>
    </submittedName>
</protein>
<dbReference type="Proteomes" id="UP000193804">
    <property type="component" value="Unassembled WGS sequence"/>
</dbReference>
<dbReference type="InterPro" id="IPR036196">
    <property type="entry name" value="Ptyr_pPase_sf"/>
</dbReference>
<sequence length="204" mass="22882">MLLKLTDYIGKLDPNSIPANRKEVLGPFIDYLQGKINSGSYITLNFICTHNSRRSHLSQIWTQAIAHHFKMNQVACYSGGTAETAVYPMILQVLEEAGFESVQLSKGDNPISAIKYSSDSHPVIAFSKTYDHPFNPSIGFAALMTCSEADENCPFIPGTEKRIALNYEDPKAFDDSPLQKSKYEERSRQIATELFFVFSKIKQS</sequence>
<proteinExistence type="predicted"/>
<dbReference type="PANTHER" id="PTHR43428:SF1">
    <property type="entry name" value="ARSENATE REDUCTASE"/>
    <property type="match status" value="1"/>
</dbReference>
<dbReference type="PANTHER" id="PTHR43428">
    <property type="entry name" value="ARSENATE REDUCTASE"/>
    <property type="match status" value="1"/>
</dbReference>
<evidence type="ECO:0000313" key="1">
    <source>
        <dbReference type="EMBL" id="SMG42455.1"/>
    </source>
</evidence>
<dbReference type="OrthoDB" id="9793058at2"/>
<accession>A0A1X7KMN2</accession>
<keyword evidence="2" id="KW-1185">Reference proteome</keyword>
<dbReference type="STRING" id="1028.SAMN05661096_02897"/>
<evidence type="ECO:0000313" key="2">
    <source>
        <dbReference type="Proteomes" id="UP000193804"/>
    </source>
</evidence>
<dbReference type="Gene3D" id="3.40.50.2300">
    <property type="match status" value="1"/>
</dbReference>